<keyword evidence="2" id="KW-1185">Reference proteome</keyword>
<organism evidence="1 2">
    <name type="scientific">Brevibacillus nitrificans</name>
    <dbReference type="NCBI Taxonomy" id="651560"/>
    <lineage>
        <taxon>Bacteria</taxon>
        <taxon>Bacillati</taxon>
        <taxon>Bacillota</taxon>
        <taxon>Bacilli</taxon>
        <taxon>Bacillales</taxon>
        <taxon>Paenibacillaceae</taxon>
        <taxon>Brevibacillus</taxon>
    </lineage>
</organism>
<protein>
    <submittedName>
        <fullName evidence="1">DUF2642 domain-containing protein</fullName>
    </submittedName>
</protein>
<accession>A0A3M8DJ96</accession>
<dbReference type="AlphaFoldDB" id="A0A3M8DJ96"/>
<dbReference type="EMBL" id="RHHU01000003">
    <property type="protein sequence ID" value="RNB88200.1"/>
    <property type="molecule type" value="Genomic_DNA"/>
</dbReference>
<gene>
    <name evidence="1" type="ORF">EDM59_03445</name>
</gene>
<dbReference type="Proteomes" id="UP000269573">
    <property type="component" value="Unassembled WGS sequence"/>
</dbReference>
<evidence type="ECO:0000313" key="2">
    <source>
        <dbReference type="Proteomes" id="UP000269573"/>
    </source>
</evidence>
<reference evidence="1 2" key="1">
    <citation type="submission" date="2018-10" db="EMBL/GenBank/DDBJ databases">
        <title>Phylogenomics of Brevibacillus.</title>
        <authorList>
            <person name="Dunlap C."/>
        </authorList>
    </citation>
    <scope>NUCLEOTIDE SEQUENCE [LARGE SCALE GENOMIC DNA]</scope>
    <source>
        <strain evidence="1 2">JCM 15774</strain>
    </source>
</reference>
<proteinExistence type="predicted"/>
<evidence type="ECO:0000313" key="1">
    <source>
        <dbReference type="EMBL" id="RNB88200.1"/>
    </source>
</evidence>
<sequence>MHWSLFIKCRRIKALLFWSMTSGYTRLGEGGNSISPNNQLPFPGSPLYQLLTKHIGENITVFTMNGEITGELSGVNTGYITVTKDTFSEVHIVFGTVISFTFH</sequence>
<comment type="caution">
    <text evidence="1">The sequence shown here is derived from an EMBL/GenBank/DDBJ whole genome shotgun (WGS) entry which is preliminary data.</text>
</comment>
<name>A0A3M8DJ96_9BACL</name>